<feature type="region of interest" description="Disordered" evidence="1">
    <location>
        <begin position="49"/>
        <end position="84"/>
    </location>
</feature>
<accession>A0A5A7Q0D1</accession>
<comment type="caution">
    <text evidence="2">The sequence shown here is derived from an EMBL/GenBank/DDBJ whole genome shotgun (WGS) entry which is preliminary data.</text>
</comment>
<evidence type="ECO:0000313" key="2">
    <source>
        <dbReference type="EMBL" id="GER38278.1"/>
    </source>
</evidence>
<organism evidence="2 3">
    <name type="scientific">Striga asiatica</name>
    <name type="common">Asiatic witchweed</name>
    <name type="synonym">Buchnera asiatica</name>
    <dbReference type="NCBI Taxonomy" id="4170"/>
    <lineage>
        <taxon>Eukaryota</taxon>
        <taxon>Viridiplantae</taxon>
        <taxon>Streptophyta</taxon>
        <taxon>Embryophyta</taxon>
        <taxon>Tracheophyta</taxon>
        <taxon>Spermatophyta</taxon>
        <taxon>Magnoliopsida</taxon>
        <taxon>eudicotyledons</taxon>
        <taxon>Gunneridae</taxon>
        <taxon>Pentapetalae</taxon>
        <taxon>asterids</taxon>
        <taxon>lamiids</taxon>
        <taxon>Lamiales</taxon>
        <taxon>Orobanchaceae</taxon>
        <taxon>Buchnereae</taxon>
        <taxon>Striga</taxon>
    </lineage>
</organism>
<keyword evidence="3" id="KW-1185">Reference proteome</keyword>
<name>A0A5A7Q0D1_STRAF</name>
<reference evidence="3" key="1">
    <citation type="journal article" date="2019" name="Curr. Biol.">
        <title>Genome Sequence of Striga asiatica Provides Insight into the Evolution of Plant Parasitism.</title>
        <authorList>
            <person name="Yoshida S."/>
            <person name="Kim S."/>
            <person name="Wafula E.K."/>
            <person name="Tanskanen J."/>
            <person name="Kim Y.M."/>
            <person name="Honaas L."/>
            <person name="Yang Z."/>
            <person name="Spallek T."/>
            <person name="Conn C.E."/>
            <person name="Ichihashi Y."/>
            <person name="Cheong K."/>
            <person name="Cui S."/>
            <person name="Der J.P."/>
            <person name="Gundlach H."/>
            <person name="Jiao Y."/>
            <person name="Hori C."/>
            <person name="Ishida J.K."/>
            <person name="Kasahara H."/>
            <person name="Kiba T."/>
            <person name="Kim M.S."/>
            <person name="Koo N."/>
            <person name="Laohavisit A."/>
            <person name="Lee Y.H."/>
            <person name="Lumba S."/>
            <person name="McCourt P."/>
            <person name="Mortimer J.C."/>
            <person name="Mutuku J.M."/>
            <person name="Nomura T."/>
            <person name="Sasaki-Sekimoto Y."/>
            <person name="Seto Y."/>
            <person name="Wang Y."/>
            <person name="Wakatake T."/>
            <person name="Sakakibara H."/>
            <person name="Demura T."/>
            <person name="Yamaguchi S."/>
            <person name="Yoneyama K."/>
            <person name="Manabe R.I."/>
            <person name="Nelson D.C."/>
            <person name="Schulman A.H."/>
            <person name="Timko M.P."/>
            <person name="dePamphilis C.W."/>
            <person name="Choi D."/>
            <person name="Shirasu K."/>
        </authorList>
    </citation>
    <scope>NUCLEOTIDE SEQUENCE [LARGE SCALE GENOMIC DNA]</scope>
    <source>
        <strain evidence="3">cv. UVA1</strain>
    </source>
</reference>
<sequence length="250" mass="27332">MKTTRKVSEVEAKARISPLLAEDPEAVVAKSQGLKSLTPRLSLPTRMSVPMQGIRPSFPTRARSLPRLSTSPGIPLFPDPRGTSRNPILITGKQEFGGARGCLDLRNRVGTSRQAICSVSQSGKTEEAALSASDLLSYLVEALASLNLESATLLTIFQTLFESARLVPRVEALISLPGPEIDHSKSYMRNLRFRPLAPVLGAGERLVPRVQLSSLLRLPLPVRFKAFMDRRIDRKAVISTWSEALAFGGY</sequence>
<evidence type="ECO:0000256" key="1">
    <source>
        <dbReference type="SAM" id="MobiDB-lite"/>
    </source>
</evidence>
<gene>
    <name evidence="2" type="ORF">STAS_14768</name>
</gene>
<dbReference type="Proteomes" id="UP000325081">
    <property type="component" value="Unassembled WGS sequence"/>
</dbReference>
<dbReference type="AlphaFoldDB" id="A0A5A7Q0D1"/>
<evidence type="ECO:0000313" key="3">
    <source>
        <dbReference type="Proteomes" id="UP000325081"/>
    </source>
</evidence>
<proteinExistence type="predicted"/>
<dbReference type="EMBL" id="BKCP01005461">
    <property type="protein sequence ID" value="GER38278.1"/>
    <property type="molecule type" value="Genomic_DNA"/>
</dbReference>
<protein>
    <submittedName>
        <fullName evidence="2">Mitochondrial import inner membrane translocase</fullName>
    </submittedName>
</protein>